<gene>
    <name evidence="1" type="ORF">CDA63_19045</name>
</gene>
<dbReference type="EMBL" id="NIRR01000059">
    <property type="protein sequence ID" value="OWP61513.1"/>
    <property type="molecule type" value="Genomic_DNA"/>
</dbReference>
<accession>A0A246FG45</accession>
<evidence type="ECO:0000313" key="1">
    <source>
        <dbReference type="EMBL" id="OWP61513.1"/>
    </source>
</evidence>
<sequence>MQLRQYRNLVALLLPVLDQFDQDIEGVATALTRLRRNTSSQKVGVLSDSLIDFSDWVIRQGKEDIPPNSILFHYTILNIYH</sequence>
<comment type="caution">
    <text evidence="1">The sequence shown here is derived from an EMBL/GenBank/DDBJ whole genome shotgun (WGS) entry which is preliminary data.</text>
</comment>
<dbReference type="AlphaFoldDB" id="A0A246FG45"/>
<name>A0A246FG45_9BACT</name>
<protein>
    <submittedName>
        <fullName evidence="1">Uncharacterized protein</fullName>
    </submittedName>
</protein>
<evidence type="ECO:0000313" key="2">
    <source>
        <dbReference type="Proteomes" id="UP000197277"/>
    </source>
</evidence>
<dbReference type="Proteomes" id="UP000197277">
    <property type="component" value="Unassembled WGS sequence"/>
</dbReference>
<reference evidence="1 2" key="1">
    <citation type="submission" date="2017-06" db="EMBL/GenBank/DDBJ databases">
        <title>Hymenobacter amundsenii sp. nov. isolated from regoliths in Antarctica.</title>
        <authorList>
            <person name="Sedlacek I."/>
            <person name="Kralova S."/>
            <person name="Pantucek R."/>
            <person name="Svec P."/>
            <person name="Holochova P."/>
            <person name="Stankova E."/>
            <person name="Vrbovska V."/>
            <person name="Busse H.-J."/>
        </authorList>
    </citation>
    <scope>NUCLEOTIDE SEQUENCE [LARGE SCALE GENOMIC DNA]</scope>
    <source>
        <strain evidence="1 2">CCM 8682</strain>
    </source>
</reference>
<proteinExistence type="predicted"/>
<organism evidence="1 2">
    <name type="scientific">Hymenobacter amundsenii</name>
    <dbReference type="NCBI Taxonomy" id="2006685"/>
    <lineage>
        <taxon>Bacteria</taxon>
        <taxon>Pseudomonadati</taxon>
        <taxon>Bacteroidota</taxon>
        <taxon>Cytophagia</taxon>
        <taxon>Cytophagales</taxon>
        <taxon>Hymenobacteraceae</taxon>
        <taxon>Hymenobacter</taxon>
    </lineage>
</organism>
<keyword evidence="2" id="KW-1185">Reference proteome</keyword>